<protein>
    <submittedName>
        <fullName evidence="1">Uncharacterized protein</fullName>
    </submittedName>
</protein>
<proteinExistence type="predicted"/>
<sequence>MDQFRRRIVRNTKAIMANREQPETTAPATAAIDPFKPGTRQLRPGFKYAQGGAIIQVSTGETVRTQLD</sequence>
<dbReference type="EMBL" id="CP029347">
    <property type="protein sequence ID" value="AWL11940.1"/>
    <property type="molecule type" value="Genomic_DNA"/>
</dbReference>
<evidence type="ECO:0000313" key="2">
    <source>
        <dbReference type="Proteomes" id="UP000245728"/>
    </source>
</evidence>
<dbReference type="KEGG" id="salh:HMF8227_01465"/>
<accession>A0A2S2E3W0</accession>
<reference evidence="1 2" key="1">
    <citation type="submission" date="2018-05" db="EMBL/GenBank/DDBJ databases">
        <title>Salinimonas sp. HMF8227 Genome sequencing and assembly.</title>
        <authorList>
            <person name="Kang H."/>
            <person name="Kang J."/>
            <person name="Cha I."/>
            <person name="Kim H."/>
            <person name="Joh K."/>
        </authorList>
    </citation>
    <scope>NUCLEOTIDE SEQUENCE [LARGE SCALE GENOMIC DNA]</scope>
    <source>
        <strain evidence="1 2">HMF8227</strain>
    </source>
</reference>
<dbReference type="RefSeq" id="WP_109339551.1">
    <property type="nucleotide sequence ID" value="NZ_CP029347.1"/>
</dbReference>
<dbReference type="AlphaFoldDB" id="A0A2S2E3W0"/>
<gene>
    <name evidence="1" type="ORF">HMF8227_01465</name>
</gene>
<name>A0A2S2E3W0_9ALTE</name>
<dbReference type="Proteomes" id="UP000245728">
    <property type="component" value="Chromosome"/>
</dbReference>
<organism evidence="1 2">
    <name type="scientific">Saliniradius amylolyticus</name>
    <dbReference type="NCBI Taxonomy" id="2183582"/>
    <lineage>
        <taxon>Bacteria</taxon>
        <taxon>Pseudomonadati</taxon>
        <taxon>Pseudomonadota</taxon>
        <taxon>Gammaproteobacteria</taxon>
        <taxon>Alteromonadales</taxon>
        <taxon>Alteromonadaceae</taxon>
        <taxon>Saliniradius</taxon>
    </lineage>
</organism>
<evidence type="ECO:0000313" key="1">
    <source>
        <dbReference type="EMBL" id="AWL11940.1"/>
    </source>
</evidence>
<keyword evidence="2" id="KW-1185">Reference proteome</keyword>